<dbReference type="PANTHER" id="PTHR46038:SF12">
    <property type="entry name" value="OS03G0731800 PROTEIN"/>
    <property type="match status" value="1"/>
</dbReference>
<dbReference type="OrthoDB" id="540503at2759"/>
<dbReference type="Pfam" id="PF03407">
    <property type="entry name" value="Nucleotid_trans"/>
    <property type="match status" value="1"/>
</dbReference>
<dbReference type="InterPro" id="IPR005069">
    <property type="entry name" value="Nucl-diP-sugar_transferase"/>
</dbReference>
<reference evidence="3" key="1">
    <citation type="journal article" date="2023" name="Plant J.">
        <title>The genome of the king protea, Protea cynaroides.</title>
        <authorList>
            <person name="Chang J."/>
            <person name="Duong T.A."/>
            <person name="Schoeman C."/>
            <person name="Ma X."/>
            <person name="Roodt D."/>
            <person name="Barker N."/>
            <person name="Li Z."/>
            <person name="Van de Peer Y."/>
            <person name="Mizrachi E."/>
        </authorList>
    </citation>
    <scope>NUCLEOTIDE SEQUENCE</scope>
    <source>
        <tissue evidence="3">Young leaves</tissue>
    </source>
</reference>
<evidence type="ECO:0000256" key="1">
    <source>
        <dbReference type="SAM" id="Phobius"/>
    </source>
</evidence>
<dbReference type="EMBL" id="JAMYWD010000012">
    <property type="protein sequence ID" value="KAJ4950102.1"/>
    <property type="molecule type" value="Genomic_DNA"/>
</dbReference>
<evidence type="ECO:0000259" key="2">
    <source>
        <dbReference type="Pfam" id="PF03407"/>
    </source>
</evidence>
<proteinExistence type="predicted"/>
<name>A0A9Q0JSP8_9MAGN</name>
<feature type="transmembrane region" description="Helical" evidence="1">
    <location>
        <begin position="6"/>
        <end position="27"/>
    </location>
</feature>
<evidence type="ECO:0000313" key="3">
    <source>
        <dbReference type="EMBL" id="KAJ4950102.1"/>
    </source>
</evidence>
<dbReference type="PANTHER" id="PTHR46038">
    <property type="entry name" value="EXPRESSED PROTEIN-RELATED"/>
    <property type="match status" value="1"/>
</dbReference>
<keyword evidence="1" id="KW-1133">Transmembrane helix</keyword>
<sequence>MQFSNLAVAVVMFFRVFFLCISSFSVSTNKRIMIVPKDELDIYTIEQSFNGEQDCDNCYTKQSLCGWRKILETEGVNFGGEKLYMSQDFINMMWKRTQFVGEVLKRGYNFIFTMKKRYLLRRFRACFLQHSKPLSTQPRK</sequence>
<feature type="domain" description="Nucleotide-diphospho-sugar transferase" evidence="2">
    <location>
        <begin position="76"/>
        <end position="113"/>
    </location>
</feature>
<dbReference type="Proteomes" id="UP001141806">
    <property type="component" value="Unassembled WGS sequence"/>
</dbReference>
<organism evidence="3 4">
    <name type="scientific">Protea cynaroides</name>
    <dbReference type="NCBI Taxonomy" id="273540"/>
    <lineage>
        <taxon>Eukaryota</taxon>
        <taxon>Viridiplantae</taxon>
        <taxon>Streptophyta</taxon>
        <taxon>Embryophyta</taxon>
        <taxon>Tracheophyta</taxon>
        <taxon>Spermatophyta</taxon>
        <taxon>Magnoliopsida</taxon>
        <taxon>Proteales</taxon>
        <taxon>Proteaceae</taxon>
        <taxon>Protea</taxon>
    </lineage>
</organism>
<dbReference type="InterPro" id="IPR044821">
    <property type="entry name" value="At1g28695/At4g15970-like"/>
</dbReference>
<gene>
    <name evidence="3" type="ORF">NE237_026934</name>
</gene>
<dbReference type="AlphaFoldDB" id="A0A9Q0JSP8"/>
<protein>
    <recommendedName>
        <fullName evidence="2">Nucleotide-diphospho-sugar transferase domain-containing protein</fullName>
    </recommendedName>
</protein>
<keyword evidence="1" id="KW-0812">Transmembrane</keyword>
<keyword evidence="1" id="KW-0472">Membrane</keyword>
<evidence type="ECO:0000313" key="4">
    <source>
        <dbReference type="Proteomes" id="UP001141806"/>
    </source>
</evidence>
<accession>A0A9Q0JSP8</accession>
<keyword evidence="4" id="KW-1185">Reference proteome</keyword>
<comment type="caution">
    <text evidence="3">The sequence shown here is derived from an EMBL/GenBank/DDBJ whole genome shotgun (WGS) entry which is preliminary data.</text>
</comment>